<evidence type="ECO:0000313" key="3">
    <source>
        <dbReference type="Proteomes" id="UP000177725"/>
    </source>
</evidence>
<keyword evidence="1" id="KW-0812">Transmembrane</keyword>
<evidence type="ECO:0000256" key="1">
    <source>
        <dbReference type="SAM" id="Phobius"/>
    </source>
</evidence>
<dbReference type="EMBL" id="MHMV01000013">
    <property type="protein sequence ID" value="OGZ34730.1"/>
    <property type="molecule type" value="Genomic_DNA"/>
</dbReference>
<dbReference type="Proteomes" id="UP000177725">
    <property type="component" value="Unassembled WGS sequence"/>
</dbReference>
<dbReference type="AlphaFoldDB" id="A0A1G2FAR4"/>
<organism evidence="2 3">
    <name type="scientific">Candidatus Portnoybacteria bacterium RBG_13_41_18</name>
    <dbReference type="NCBI Taxonomy" id="1801991"/>
    <lineage>
        <taxon>Bacteria</taxon>
        <taxon>Candidatus Portnoyibacteriota</taxon>
    </lineage>
</organism>
<feature type="transmembrane region" description="Helical" evidence="1">
    <location>
        <begin position="33"/>
        <end position="51"/>
    </location>
</feature>
<accession>A0A1G2FAR4</accession>
<keyword evidence="1" id="KW-1133">Transmembrane helix</keyword>
<keyword evidence="1" id="KW-0472">Membrane</keyword>
<reference evidence="2 3" key="1">
    <citation type="journal article" date="2016" name="Nat. Commun.">
        <title>Thousands of microbial genomes shed light on interconnected biogeochemical processes in an aquifer system.</title>
        <authorList>
            <person name="Anantharaman K."/>
            <person name="Brown C.T."/>
            <person name="Hug L.A."/>
            <person name="Sharon I."/>
            <person name="Castelle C.J."/>
            <person name="Probst A.J."/>
            <person name="Thomas B.C."/>
            <person name="Singh A."/>
            <person name="Wilkins M.J."/>
            <person name="Karaoz U."/>
            <person name="Brodie E.L."/>
            <person name="Williams K.H."/>
            <person name="Hubbard S.S."/>
            <person name="Banfield J.F."/>
        </authorList>
    </citation>
    <scope>NUCLEOTIDE SEQUENCE [LARGE SCALE GENOMIC DNA]</scope>
</reference>
<sequence length="61" mass="6618">MGKKWEETKEILTAIAAIGGGTLLADDFLNPQLIKAVVGLILILIAFLFILPAKNRMRPGL</sequence>
<name>A0A1G2FAR4_9BACT</name>
<comment type="caution">
    <text evidence="2">The sequence shown here is derived from an EMBL/GenBank/DDBJ whole genome shotgun (WGS) entry which is preliminary data.</text>
</comment>
<gene>
    <name evidence="2" type="ORF">A2174_02190</name>
</gene>
<proteinExistence type="predicted"/>
<protein>
    <submittedName>
        <fullName evidence="2">Uncharacterized protein</fullName>
    </submittedName>
</protein>
<evidence type="ECO:0000313" key="2">
    <source>
        <dbReference type="EMBL" id="OGZ34730.1"/>
    </source>
</evidence>